<evidence type="ECO:0000313" key="1">
    <source>
        <dbReference type="EMBL" id="GMA33825.1"/>
    </source>
</evidence>
<reference evidence="3" key="2">
    <citation type="journal article" date="2019" name="Int. J. Syst. Evol. Microbiol.">
        <title>The Global Catalogue of Microorganisms (GCM) 10K type strain sequencing project: providing services to taxonomists for standard genome sequencing and annotation.</title>
        <authorList>
            <consortium name="The Broad Institute Genomics Platform"/>
            <consortium name="The Broad Institute Genome Sequencing Center for Infectious Disease"/>
            <person name="Wu L."/>
            <person name="Ma J."/>
        </authorList>
    </citation>
    <scope>NUCLEOTIDE SEQUENCE [LARGE SCALE GENOMIC DNA]</scope>
    <source>
        <strain evidence="3">NBRC 112299</strain>
    </source>
</reference>
<protein>
    <recommendedName>
        <fullName evidence="4">Holliday junction resolvase</fullName>
    </recommendedName>
</protein>
<organism evidence="2 3">
    <name type="scientific">Demequina litorisediminis</name>
    <dbReference type="NCBI Taxonomy" id="1849022"/>
    <lineage>
        <taxon>Bacteria</taxon>
        <taxon>Bacillati</taxon>
        <taxon>Actinomycetota</taxon>
        <taxon>Actinomycetes</taxon>
        <taxon>Micrococcales</taxon>
        <taxon>Demequinaceae</taxon>
        <taxon>Demequina</taxon>
    </lineage>
</organism>
<dbReference type="InterPro" id="IPR037027">
    <property type="entry name" value="YqgF/RNaseH-like_dom_sf"/>
</dbReference>
<reference evidence="2" key="1">
    <citation type="journal article" date="2014" name="Int. J. Syst. Evol. Microbiol.">
        <title>Complete genome of a new Firmicutes species belonging to the dominant human colonic microbiota ('Ruminococcus bicirculans') reveals two chromosomes and a selective capacity to utilize plant glucans.</title>
        <authorList>
            <consortium name="NISC Comparative Sequencing Program"/>
            <person name="Wegmann U."/>
            <person name="Louis P."/>
            <person name="Goesmann A."/>
            <person name="Henrissat B."/>
            <person name="Duncan S.H."/>
            <person name="Flint H.J."/>
        </authorList>
    </citation>
    <scope>NUCLEOTIDE SEQUENCE</scope>
    <source>
        <strain evidence="2">NBRC 112299</strain>
    </source>
</reference>
<name>A0ABQ6III1_9MICO</name>
<dbReference type="EMBL" id="BSUN01000001">
    <property type="protein sequence ID" value="GMA33825.1"/>
    <property type="molecule type" value="Genomic_DNA"/>
</dbReference>
<evidence type="ECO:0008006" key="4">
    <source>
        <dbReference type="Google" id="ProtNLM"/>
    </source>
</evidence>
<evidence type="ECO:0000313" key="2">
    <source>
        <dbReference type="EMBL" id="GMA37722.1"/>
    </source>
</evidence>
<keyword evidence="3" id="KW-1185">Reference proteome</keyword>
<sequence length="50" mass="5505">MRQAGRNAKQQRQVIDQAAAVVILESALDIERRGNLSKVTETIPREGGDD</sequence>
<gene>
    <name evidence="1" type="ORF">GCM10025876_00290</name>
    <name evidence="2" type="ORF">GCM10025876_39260</name>
</gene>
<evidence type="ECO:0000313" key="3">
    <source>
        <dbReference type="Proteomes" id="UP001157125"/>
    </source>
</evidence>
<comment type="caution">
    <text evidence="2">The sequence shown here is derived from an EMBL/GenBank/DDBJ whole genome shotgun (WGS) entry which is preliminary data.</text>
</comment>
<reference evidence="2" key="3">
    <citation type="submission" date="2023-02" db="EMBL/GenBank/DDBJ databases">
        <authorList>
            <person name="Sun Q."/>
            <person name="Mori K."/>
        </authorList>
    </citation>
    <scope>NUCLEOTIDE SEQUENCE</scope>
    <source>
        <strain evidence="2">NBRC 112299</strain>
    </source>
</reference>
<dbReference type="Gene3D" id="3.30.420.140">
    <property type="entry name" value="YqgF/RNase H-like domain"/>
    <property type="match status" value="1"/>
</dbReference>
<dbReference type="Proteomes" id="UP001157125">
    <property type="component" value="Unassembled WGS sequence"/>
</dbReference>
<proteinExistence type="predicted"/>
<dbReference type="EMBL" id="BSUN01000001">
    <property type="protein sequence ID" value="GMA37722.1"/>
    <property type="molecule type" value="Genomic_DNA"/>
</dbReference>
<accession>A0ABQ6III1</accession>